<sequence length="199" mass="22539">MFSLLYGFYEYIFRKDEFHVLILGVDKAGKTNVLERLKTIFTQSIGLDPGKILPTVGLNVGRIEAHKNNIVFWDLGGQSGLRSIWDKYYSEAHAIVYVVDAANRSRFEESKVALDRMLEHRELTGAPLLIMANKQDLDGAATSQEVGQAFSIERVEGRQFKVLPVSAYTGQGLKEGVEWLVETVRRSHRAIRLRVRSAR</sequence>
<comment type="caution">
    <text evidence="6">The sequence shown here is derived from an EMBL/GenBank/DDBJ whole genome shotgun (WGS) entry which is preliminary data.</text>
</comment>
<comment type="similarity">
    <text evidence="1">Belongs to the small GTPase superfamily. Arf family.</text>
</comment>
<dbReference type="PANTHER" id="PTHR45909:SF1">
    <property type="entry name" value="ADP-RIBOSYLATION FACTOR-RELATED PROTEIN 1"/>
    <property type="match status" value="1"/>
</dbReference>
<evidence type="ECO:0000256" key="4">
    <source>
        <dbReference type="ARBA" id="ARBA00022892"/>
    </source>
</evidence>
<dbReference type="SMART" id="SM00177">
    <property type="entry name" value="ARF"/>
    <property type="match status" value="1"/>
</dbReference>
<reference evidence="6 7" key="1">
    <citation type="journal article" date="2023" name="IScience">
        <title>Expanded male sex-determining region conserved during the evolution of homothallism in the green alga Volvox.</title>
        <authorList>
            <person name="Yamamoto K."/>
            <person name="Matsuzaki R."/>
            <person name="Mahakham W."/>
            <person name="Heman W."/>
            <person name="Sekimoto H."/>
            <person name="Kawachi M."/>
            <person name="Minakuchi Y."/>
            <person name="Toyoda A."/>
            <person name="Nozaki H."/>
        </authorList>
    </citation>
    <scope>NUCLEOTIDE SEQUENCE [LARGE SCALE GENOMIC DNA]</scope>
    <source>
        <strain evidence="6 7">NIES-4468</strain>
    </source>
</reference>
<evidence type="ECO:0000256" key="1">
    <source>
        <dbReference type="ARBA" id="ARBA00010290"/>
    </source>
</evidence>
<dbReference type="PANTHER" id="PTHR45909">
    <property type="entry name" value="ADP-RIBOSYLATION FACTOR-RELATED PROTEIN 1"/>
    <property type="match status" value="1"/>
</dbReference>
<name>A0ABQ5SMT8_9CHLO</name>
<evidence type="ECO:0000256" key="3">
    <source>
        <dbReference type="ARBA" id="ARBA00022741"/>
    </source>
</evidence>
<evidence type="ECO:0000256" key="2">
    <source>
        <dbReference type="ARBA" id="ARBA00022707"/>
    </source>
</evidence>
<dbReference type="NCBIfam" id="TIGR00231">
    <property type="entry name" value="small_GTP"/>
    <property type="match status" value="1"/>
</dbReference>
<proteinExistence type="inferred from homology"/>
<dbReference type="InterPro" id="IPR005225">
    <property type="entry name" value="Small_GTP-bd"/>
</dbReference>
<organism evidence="6 7">
    <name type="scientific">Volvox africanus</name>
    <dbReference type="NCBI Taxonomy" id="51714"/>
    <lineage>
        <taxon>Eukaryota</taxon>
        <taxon>Viridiplantae</taxon>
        <taxon>Chlorophyta</taxon>
        <taxon>core chlorophytes</taxon>
        <taxon>Chlorophyceae</taxon>
        <taxon>CS clade</taxon>
        <taxon>Chlamydomonadales</taxon>
        <taxon>Volvocaceae</taxon>
        <taxon>Volvox</taxon>
    </lineage>
</organism>
<protein>
    <recommendedName>
        <fullName evidence="8">Small Arf-related GTPase</fullName>
    </recommendedName>
</protein>
<dbReference type="PRINTS" id="PR00449">
    <property type="entry name" value="RASTRNSFRMNG"/>
</dbReference>
<keyword evidence="4" id="KW-0813">Transport</keyword>
<keyword evidence="7" id="KW-1185">Reference proteome</keyword>
<evidence type="ECO:0008006" key="8">
    <source>
        <dbReference type="Google" id="ProtNLM"/>
    </source>
</evidence>
<evidence type="ECO:0000313" key="7">
    <source>
        <dbReference type="Proteomes" id="UP001165090"/>
    </source>
</evidence>
<keyword evidence="2" id="KW-0449">Lipoprotein</keyword>
<dbReference type="EMBL" id="BSDZ01000101">
    <property type="protein sequence ID" value="GLI70989.1"/>
    <property type="molecule type" value="Genomic_DNA"/>
</dbReference>
<evidence type="ECO:0000256" key="5">
    <source>
        <dbReference type="ARBA" id="ARBA00023134"/>
    </source>
</evidence>
<dbReference type="Proteomes" id="UP001165090">
    <property type="component" value="Unassembled WGS sequence"/>
</dbReference>
<dbReference type="PROSITE" id="PS51419">
    <property type="entry name" value="RAB"/>
    <property type="match status" value="1"/>
</dbReference>
<dbReference type="InterPro" id="IPR024156">
    <property type="entry name" value="Small_GTPase_ARF"/>
</dbReference>
<dbReference type="SUPFAM" id="SSF52540">
    <property type="entry name" value="P-loop containing nucleoside triphosphate hydrolases"/>
    <property type="match status" value="1"/>
</dbReference>
<keyword evidence="2" id="KW-0519">Myristate</keyword>
<dbReference type="InterPro" id="IPR027417">
    <property type="entry name" value="P-loop_NTPase"/>
</dbReference>
<dbReference type="Gene3D" id="3.40.50.300">
    <property type="entry name" value="P-loop containing nucleotide triphosphate hydrolases"/>
    <property type="match status" value="1"/>
</dbReference>
<keyword evidence="5" id="KW-0342">GTP-binding</keyword>
<accession>A0ABQ5SMT8</accession>
<dbReference type="SMART" id="SM00175">
    <property type="entry name" value="RAB"/>
    <property type="match status" value="1"/>
</dbReference>
<keyword evidence="4" id="KW-0931">ER-Golgi transport</keyword>
<keyword evidence="3" id="KW-0547">Nucleotide-binding</keyword>
<dbReference type="InterPro" id="IPR006689">
    <property type="entry name" value="Small_GTPase_ARF/SAR"/>
</dbReference>
<dbReference type="PROSITE" id="PS51417">
    <property type="entry name" value="ARF"/>
    <property type="match status" value="1"/>
</dbReference>
<dbReference type="SMART" id="SM00178">
    <property type="entry name" value="SAR"/>
    <property type="match status" value="1"/>
</dbReference>
<evidence type="ECO:0000313" key="6">
    <source>
        <dbReference type="EMBL" id="GLI70989.1"/>
    </source>
</evidence>
<dbReference type="Pfam" id="PF00025">
    <property type="entry name" value="Arf"/>
    <property type="match status" value="1"/>
</dbReference>
<gene>
    <name evidence="6" type="ORF">VaNZ11_016096</name>
</gene>